<dbReference type="KEGG" id="pmak:PMPD1_0583"/>
<proteinExistence type="predicted"/>
<evidence type="ECO:0000256" key="1">
    <source>
        <dbReference type="SAM" id="Phobius"/>
    </source>
</evidence>
<name>A0A6M8U4F3_9GAMM</name>
<protein>
    <submittedName>
        <fullName evidence="2">DUF4153 domain-containing protein</fullName>
    </submittedName>
</protein>
<keyword evidence="1" id="KW-0472">Membrane</keyword>
<keyword evidence="1" id="KW-0812">Transmembrane</keyword>
<evidence type="ECO:0000313" key="3">
    <source>
        <dbReference type="Proteomes" id="UP000505325"/>
    </source>
</evidence>
<feature type="transmembrane region" description="Helical" evidence="1">
    <location>
        <begin position="274"/>
        <end position="299"/>
    </location>
</feature>
<feature type="transmembrane region" description="Helical" evidence="1">
    <location>
        <begin position="337"/>
        <end position="357"/>
    </location>
</feature>
<feature type="transmembrane region" description="Helical" evidence="1">
    <location>
        <begin position="206"/>
        <end position="229"/>
    </location>
</feature>
<dbReference type="RefSeq" id="WP_173632640.1">
    <property type="nucleotide sequence ID" value="NZ_CP054212.1"/>
</dbReference>
<feature type="transmembrane region" description="Helical" evidence="1">
    <location>
        <begin position="135"/>
        <end position="155"/>
    </location>
</feature>
<evidence type="ECO:0000313" key="2">
    <source>
        <dbReference type="EMBL" id="QKJ85558.1"/>
    </source>
</evidence>
<feature type="transmembrane region" description="Helical" evidence="1">
    <location>
        <begin position="241"/>
        <end position="262"/>
    </location>
</feature>
<feature type="transmembrane region" description="Helical" evidence="1">
    <location>
        <begin position="175"/>
        <end position="194"/>
    </location>
</feature>
<feature type="transmembrane region" description="Helical" evidence="1">
    <location>
        <begin position="12"/>
        <end position="33"/>
    </location>
</feature>
<sequence>MLLPSVLPSTTRWGILFIGLLTGALWAALLQLPTGAACVVYPLVLASGFTSVLAFTVTRFLTAAPWLLALSVTPFLALITGWLRWNFAGQHADEFPVELVSIIFFWLFLLMPFLQARALNERGVSPVIASLWRNTFTVAATALLTGLFWLILLFWSRLFALIEIRWFEWLFFDNAIFPPIASGLAIAAGIVLCRGLPAASEVFRRFVTLLASAVLPLHAAISLLFLAFLPFTGLTIIPHSVSATFLLSAMALVMMVMSAVVSSPGARALNYPGWLNNMVMLAQLLTPLFALLAAYALWLRVAQYGWTPERIDAAVVVVIALLWSFGVAWLRCRRAAARIDALSVVILGLMALLWLLLHSPAIDPYRITVKQQLARFEAGAARADGGDLYLFSRAGRRGHQALLALQAHPQWLEDPQLTRGMLAQLLSGNDRLNPPDLDGATLRQRITLRADSPPPPESWWQSISGDNSYLVRTCVVASSSCMAWAMDLNNDGQVEVLLYDRDQHAVHIFTQQHDQWRQIGQITPDNDGAGFDRAIRHGPLSTVEKPWRDVQLNGRRYPVQYYGVD</sequence>
<keyword evidence="3" id="KW-1185">Reference proteome</keyword>
<dbReference type="EMBL" id="CP054212">
    <property type="protein sequence ID" value="QKJ85558.1"/>
    <property type="molecule type" value="Genomic_DNA"/>
</dbReference>
<feature type="transmembrane region" description="Helical" evidence="1">
    <location>
        <begin position="95"/>
        <end position="114"/>
    </location>
</feature>
<accession>A0A6M8U4F3</accession>
<feature type="transmembrane region" description="Helical" evidence="1">
    <location>
        <begin position="39"/>
        <end position="57"/>
    </location>
</feature>
<organism evidence="2 3">
    <name type="scientific">Paramixta manurensis</name>
    <dbReference type="NCBI Taxonomy" id="2740817"/>
    <lineage>
        <taxon>Bacteria</taxon>
        <taxon>Pseudomonadati</taxon>
        <taxon>Pseudomonadota</taxon>
        <taxon>Gammaproteobacteria</taxon>
        <taxon>Enterobacterales</taxon>
        <taxon>Erwiniaceae</taxon>
        <taxon>Paramixta</taxon>
    </lineage>
</organism>
<feature type="transmembrane region" description="Helical" evidence="1">
    <location>
        <begin position="64"/>
        <end position="83"/>
    </location>
</feature>
<feature type="transmembrane region" description="Helical" evidence="1">
    <location>
        <begin position="311"/>
        <end position="330"/>
    </location>
</feature>
<gene>
    <name evidence="2" type="ORF">PMPD1_0583</name>
</gene>
<dbReference type="AlphaFoldDB" id="A0A6M8U4F3"/>
<dbReference type="Pfam" id="PF13687">
    <property type="entry name" value="DUF4153"/>
    <property type="match status" value="1"/>
</dbReference>
<dbReference type="InterPro" id="IPR025291">
    <property type="entry name" value="DUF4153"/>
</dbReference>
<reference evidence="2 3" key="1">
    <citation type="submission" date="2020-06" db="EMBL/GenBank/DDBJ databases">
        <title>Genome sequence of Paramixta manurensis strain PD-1.</title>
        <authorList>
            <person name="Lee C.W."/>
            <person name="Kim J."/>
        </authorList>
    </citation>
    <scope>NUCLEOTIDE SEQUENCE [LARGE SCALE GENOMIC DNA]</scope>
    <source>
        <strain evidence="2 3">PD-1</strain>
    </source>
</reference>
<keyword evidence="1" id="KW-1133">Transmembrane helix</keyword>
<dbReference type="Proteomes" id="UP000505325">
    <property type="component" value="Chromosome"/>
</dbReference>